<sequence>MHNDPCCRDRLNILLLVYSHLRGFANMPTVTVPLISVPDAHAMATNITDTYRNLVAIGLHVEATRWPPAVDIASLPRKSLFFSPAQHTKIEEAAQSLSLSFQQTFATLCAAGLAETSAKHDAFNSAFALTTPPPFSGASQEQALFYRNCLTSLRQKRIGMLEGSTGVGKSRAMIMAALTMAKERPDLQKIVITAPTLAVLGHLWSELERLTAEGLAGGVQAGFFPGSQEFIDPGKLQEYLDQSGDKDPAVQLWMGQGGPLIHEAALIRAMSRAPTKMHHMTHDLKALATNLNPQDFVTEDDEDKRLVESREYARKSRILFCTHTMLGLAFRDKWGLFGQPDILIVDEGHLFEQNISRVYSNALSLRMLRFHLYVSKRKTGAGKGSVVSKAVSAVSHCIQQVSALDVGDGQTLCLDAGNKELETLFSDLDAALNKKALSVVKDVKKARFILDNAITAIQGKASTVYLQFSPDRRFPSIISGREDLGKVLGGIWKDITHGAIIASATLYLPDRFGQMKCDYLKSVLALPLSRLDTPSPIVAPWVRNIPHLHVPNAKAAFLLSRPVGKTEQGDMNLWLYNLSLSTAAILRKKQHGGTVILTVAFSHASAIGQRLVELGIPAERIVIQSEKNRFSSAEQQYRALYANGIQPILIAAGAAWTGIDLTDKSVSPDKDRLLSTLILTCAPVGLNRSLSMLKRIEKTSVRPIINESLMMLRQGLGRIVRHPDMQKIDIWMLDGRPWSSWPYMESWQESVKTILDGYPKKKLFVFPPK</sequence>
<name>B7J7L2_ACIF2</name>
<keyword evidence="6" id="KW-1185">Reference proteome</keyword>
<organism evidence="5 6">
    <name type="scientific">Acidithiobacillus ferrooxidans (strain ATCC 23270 / DSM 14882 / CIP 104768 / NCIMB 8455)</name>
    <name type="common">Ferrobacillus ferrooxidans (strain ATCC 23270)</name>
    <dbReference type="NCBI Taxonomy" id="243159"/>
    <lineage>
        <taxon>Bacteria</taxon>
        <taxon>Pseudomonadati</taxon>
        <taxon>Pseudomonadota</taxon>
        <taxon>Acidithiobacillia</taxon>
        <taxon>Acidithiobacillales</taxon>
        <taxon>Acidithiobacillaceae</taxon>
        <taxon>Acidithiobacillus</taxon>
    </lineage>
</organism>
<keyword evidence="2" id="KW-0378">Hydrolase</keyword>
<evidence type="ECO:0000313" key="6">
    <source>
        <dbReference type="Proteomes" id="UP000001362"/>
    </source>
</evidence>
<dbReference type="KEGG" id="afr:AFE_1037"/>
<dbReference type="InterPro" id="IPR017548">
    <property type="entry name" value="CRISPR-assoc_helicase_Csf4"/>
</dbReference>
<dbReference type="eggNOG" id="COG1199">
    <property type="taxonomic scope" value="Bacteria"/>
</dbReference>
<dbReference type="GO" id="GO:0005524">
    <property type="term" value="F:ATP binding"/>
    <property type="evidence" value="ECO:0007669"/>
    <property type="project" value="UniProtKB-KW"/>
</dbReference>
<evidence type="ECO:0000256" key="2">
    <source>
        <dbReference type="ARBA" id="ARBA00022801"/>
    </source>
</evidence>
<keyword evidence="1" id="KW-0547">Nucleotide-binding</keyword>
<evidence type="ECO:0000259" key="4">
    <source>
        <dbReference type="PROSITE" id="PS51193"/>
    </source>
</evidence>
<reference evidence="5 6" key="1">
    <citation type="journal article" date="2008" name="BMC Genomics">
        <title>Acidithiobacillus ferrooxidans metabolism: from genome sequence to industrial applications.</title>
        <authorList>
            <person name="Valdes J."/>
            <person name="Pedroso I."/>
            <person name="Quatrini R."/>
            <person name="Dodson R.J."/>
            <person name="Tettelin H."/>
            <person name="Blake R.II."/>
            <person name="Eisen J.A."/>
            <person name="Holmes D.S."/>
        </authorList>
    </citation>
    <scope>NUCLEOTIDE SEQUENCE [LARGE SCALE GENOMIC DNA]</scope>
    <source>
        <strain evidence="6">ATCC 23270 / DSM 14882 / CIP 104768 / NCIMB 8455</strain>
    </source>
</reference>
<gene>
    <name evidence="5" type="primary">csf4</name>
    <name evidence="5" type="ordered locus">AFE_1037</name>
</gene>
<dbReference type="PaxDb" id="243159-AFE_1037"/>
<dbReference type="SUPFAM" id="SSF52540">
    <property type="entry name" value="P-loop containing nucleoside triphosphate hydrolases"/>
    <property type="match status" value="1"/>
</dbReference>
<evidence type="ECO:0000313" key="5">
    <source>
        <dbReference type="EMBL" id="ACK78429.1"/>
    </source>
</evidence>
<dbReference type="Proteomes" id="UP000001362">
    <property type="component" value="Chromosome"/>
</dbReference>
<proteinExistence type="predicted"/>
<feature type="domain" description="Helicase ATP-binding" evidence="4">
    <location>
        <begin position="128"/>
        <end position="428"/>
    </location>
</feature>
<dbReference type="InterPro" id="IPR027417">
    <property type="entry name" value="P-loop_NTPase"/>
</dbReference>
<dbReference type="STRING" id="243159.AFE_1037"/>
<keyword evidence="3" id="KW-0067">ATP-binding</keyword>
<accession>B7J7L2</accession>
<evidence type="ECO:0000256" key="1">
    <source>
        <dbReference type="ARBA" id="ARBA00022741"/>
    </source>
</evidence>
<dbReference type="InterPro" id="IPR014013">
    <property type="entry name" value="Helic_SF1/SF2_ATP-bd_DinG/Rad3"/>
</dbReference>
<dbReference type="HOGENOM" id="CLU_363168_0_0_6"/>
<protein>
    <submittedName>
        <fullName evidence="5">CRISPR-associated DEAD/DEAH-box helicase Csf4</fullName>
    </submittedName>
</protein>
<evidence type="ECO:0000256" key="3">
    <source>
        <dbReference type="ARBA" id="ARBA00022840"/>
    </source>
</evidence>
<dbReference type="PROSITE" id="PS51193">
    <property type="entry name" value="HELICASE_ATP_BIND_2"/>
    <property type="match status" value="1"/>
</dbReference>
<dbReference type="GO" id="GO:0016787">
    <property type="term" value="F:hydrolase activity"/>
    <property type="evidence" value="ECO:0007669"/>
    <property type="project" value="UniProtKB-KW"/>
</dbReference>
<dbReference type="NCBIfam" id="TIGR03117">
    <property type="entry name" value="cas_csf4"/>
    <property type="match status" value="1"/>
</dbReference>
<dbReference type="AlphaFoldDB" id="B7J7L2"/>
<dbReference type="EMBL" id="CP001219">
    <property type="protein sequence ID" value="ACK78429.1"/>
    <property type="molecule type" value="Genomic_DNA"/>
</dbReference>
<dbReference type="Gene3D" id="3.40.50.300">
    <property type="entry name" value="P-loop containing nucleotide triphosphate hydrolases"/>
    <property type="match status" value="1"/>
</dbReference>
<dbReference type="CDD" id="cd09708">
    <property type="entry name" value="Csf4_U"/>
    <property type="match status" value="1"/>
</dbReference>